<dbReference type="InterPro" id="IPR026444">
    <property type="entry name" value="Secre_tail"/>
</dbReference>
<reference evidence="3" key="1">
    <citation type="submission" date="2020-01" db="EMBL/GenBank/DDBJ databases">
        <authorList>
            <person name="Meier V. D."/>
            <person name="Meier V D."/>
        </authorList>
    </citation>
    <scope>NUCLEOTIDE SEQUENCE</scope>
    <source>
        <strain evidence="3">HLG_WM_MAG_10</strain>
    </source>
</reference>
<dbReference type="AlphaFoldDB" id="A0A6S6TLE2"/>
<dbReference type="NCBIfam" id="TIGR04183">
    <property type="entry name" value="Por_Secre_tail"/>
    <property type="match status" value="1"/>
</dbReference>
<evidence type="ECO:0000259" key="2">
    <source>
        <dbReference type="Pfam" id="PF18962"/>
    </source>
</evidence>
<feature type="domain" description="Secretion system C-terminal sorting" evidence="2">
    <location>
        <begin position="304"/>
        <end position="380"/>
    </location>
</feature>
<dbReference type="Pfam" id="PF18962">
    <property type="entry name" value="Por_Secre_tail"/>
    <property type="match status" value="1"/>
</dbReference>
<evidence type="ECO:0000256" key="1">
    <source>
        <dbReference type="SAM" id="SignalP"/>
    </source>
</evidence>
<dbReference type="EMBL" id="CACVAQ010000281">
    <property type="protein sequence ID" value="CAA6820075.1"/>
    <property type="molecule type" value="Genomic_DNA"/>
</dbReference>
<organism evidence="3">
    <name type="scientific">uncultured Aureispira sp</name>
    <dbReference type="NCBI Taxonomy" id="1331704"/>
    <lineage>
        <taxon>Bacteria</taxon>
        <taxon>Pseudomonadati</taxon>
        <taxon>Bacteroidota</taxon>
        <taxon>Saprospiria</taxon>
        <taxon>Saprospirales</taxon>
        <taxon>Saprospiraceae</taxon>
        <taxon>Aureispira</taxon>
        <taxon>environmental samples</taxon>
    </lineage>
</organism>
<name>A0A6S6TLE2_9BACT</name>
<keyword evidence="1" id="KW-0732">Signal</keyword>
<dbReference type="SUPFAM" id="SSF101898">
    <property type="entry name" value="NHL repeat"/>
    <property type="match status" value="1"/>
</dbReference>
<evidence type="ECO:0000313" key="3">
    <source>
        <dbReference type="EMBL" id="CAA6820075.1"/>
    </source>
</evidence>
<sequence length="382" mass="42794">MKIACLVFILFSFQLVACSQTVRTISSLPSTLSENSGMLISHENAIWLHNDGGDSAKLYLIDTFGTVLKTILIHNVTNIDWEDITYDNQGRVYIGEFGNNNNSRQNLKVYRIPHPDSITGNTVAAETIEYHYPEQTAFPPIDREKKYDTEAMIHFQDSLYLFTKDRTSPHQGYTWLYQISADTGSHAAILLDSFQTNQISYIFEVTGAAMSPNQEQLALLGANTVWWFTGFTGNRFFDGMVQTISLQSTTQKEALDFVDNERLYFSNETSFLGGASLGELNLSSLMTSNALVVEQTVLEHVLAYPNPTDKQLSLEFELDASAKVSIQLLDARGKIAQRFPLETLSAGKQLLDLSIDALATGTYFLQLKCGQQKYTKRIVIAR</sequence>
<accession>A0A6S6TLE2</accession>
<protein>
    <recommendedName>
        <fullName evidence="2">Secretion system C-terminal sorting domain-containing protein</fullName>
    </recommendedName>
</protein>
<proteinExistence type="predicted"/>
<feature type="signal peptide" evidence="1">
    <location>
        <begin position="1"/>
        <end position="17"/>
    </location>
</feature>
<gene>
    <name evidence="3" type="ORF">HELGO_WM44768</name>
</gene>
<feature type="chain" id="PRO_5027739634" description="Secretion system C-terminal sorting domain-containing protein" evidence="1">
    <location>
        <begin position="18"/>
        <end position="382"/>
    </location>
</feature>